<gene>
    <name evidence="2" type="ORF">F8C67_13865</name>
</gene>
<proteinExistence type="predicted"/>
<reference evidence="2 3" key="1">
    <citation type="submission" date="2019-09" db="EMBL/GenBank/DDBJ databases">
        <title>Genomes of family Cryomorphaceae.</title>
        <authorList>
            <person name="Bowman J.P."/>
        </authorList>
    </citation>
    <scope>NUCLEOTIDE SEQUENCE [LARGE SCALE GENOMIC DNA]</scope>
    <source>
        <strain evidence="2 3">LMG 25704</strain>
    </source>
</reference>
<dbReference type="OrthoDB" id="1437031at2"/>
<dbReference type="AlphaFoldDB" id="A0A6N6RCQ8"/>
<organism evidence="2 3">
    <name type="scientific">Phaeocystidibacter luteus</name>
    <dbReference type="NCBI Taxonomy" id="911197"/>
    <lineage>
        <taxon>Bacteria</taxon>
        <taxon>Pseudomonadati</taxon>
        <taxon>Bacteroidota</taxon>
        <taxon>Flavobacteriia</taxon>
        <taxon>Flavobacteriales</taxon>
        <taxon>Phaeocystidibacteraceae</taxon>
        <taxon>Phaeocystidibacter</taxon>
    </lineage>
</organism>
<dbReference type="RefSeq" id="WP_151668467.1">
    <property type="nucleotide sequence ID" value="NZ_WBVO01000015.1"/>
</dbReference>
<comment type="caution">
    <text evidence="2">The sequence shown here is derived from an EMBL/GenBank/DDBJ whole genome shotgun (WGS) entry which is preliminary data.</text>
</comment>
<protein>
    <submittedName>
        <fullName evidence="2">Uncharacterized protein</fullName>
    </submittedName>
</protein>
<accession>A0A6N6RCQ8</accession>
<sequence length="251" mass="28839">MYKHTILSFIFLFSSALASAQYMKRNGEFSDAVEGDALFSLVDSTFIYTEMEEPLWYKGSKRVVFNIDDMNADSTLKPGAKLFDSDLNEIGEIIRTTEVKEVFDLGGFRRGDYRTGILEGYVSSFEFHAGSRPENALMDAMNNTRGNAGRLIVPVIEEFPFENESVNGYNVFVLRDYDQHNSEYNEYPFRILIVMRGSSSLICIITQTEMIESSSAKETSEDFGRNFTWFQRKNDRLAEDMESLMYKFLPI</sequence>
<keyword evidence="3" id="KW-1185">Reference proteome</keyword>
<name>A0A6N6RCQ8_9FLAO</name>
<dbReference type="Proteomes" id="UP000468650">
    <property type="component" value="Unassembled WGS sequence"/>
</dbReference>
<keyword evidence="1" id="KW-0732">Signal</keyword>
<feature type="chain" id="PRO_5026979394" evidence="1">
    <location>
        <begin position="21"/>
        <end position="251"/>
    </location>
</feature>
<evidence type="ECO:0000313" key="2">
    <source>
        <dbReference type="EMBL" id="KAB2805415.1"/>
    </source>
</evidence>
<evidence type="ECO:0000256" key="1">
    <source>
        <dbReference type="SAM" id="SignalP"/>
    </source>
</evidence>
<feature type="signal peptide" evidence="1">
    <location>
        <begin position="1"/>
        <end position="20"/>
    </location>
</feature>
<evidence type="ECO:0000313" key="3">
    <source>
        <dbReference type="Proteomes" id="UP000468650"/>
    </source>
</evidence>
<dbReference type="EMBL" id="WBVO01000015">
    <property type="protein sequence ID" value="KAB2805415.1"/>
    <property type="molecule type" value="Genomic_DNA"/>
</dbReference>